<dbReference type="GO" id="GO:0016787">
    <property type="term" value="F:hydrolase activity"/>
    <property type="evidence" value="ECO:0007669"/>
    <property type="project" value="UniProtKB-KW"/>
</dbReference>
<feature type="domain" description="Amidohydrolase-related" evidence="2">
    <location>
        <begin position="35"/>
        <end position="350"/>
    </location>
</feature>
<organism evidence="3 4">
    <name type="scientific">Tunturiibacter lichenicola</name>
    <dbReference type="NCBI Taxonomy" id="2051959"/>
    <lineage>
        <taxon>Bacteria</taxon>
        <taxon>Pseudomonadati</taxon>
        <taxon>Acidobacteriota</taxon>
        <taxon>Terriglobia</taxon>
        <taxon>Terriglobales</taxon>
        <taxon>Acidobacteriaceae</taxon>
        <taxon>Tunturiibacter</taxon>
    </lineage>
</organism>
<dbReference type="EMBL" id="JACHDZ010000004">
    <property type="protein sequence ID" value="MBB5345048.1"/>
    <property type="molecule type" value="Genomic_DNA"/>
</dbReference>
<dbReference type="Proteomes" id="UP000569092">
    <property type="component" value="Unassembled WGS sequence"/>
</dbReference>
<dbReference type="SUPFAM" id="SSF51556">
    <property type="entry name" value="Metallo-dependent hydrolases"/>
    <property type="match status" value="1"/>
</dbReference>
<dbReference type="InterPro" id="IPR032465">
    <property type="entry name" value="ACMSD"/>
</dbReference>
<keyword evidence="1" id="KW-0456">Lyase</keyword>
<name>A0A7W8N502_9BACT</name>
<protein>
    <submittedName>
        <fullName evidence="3">TIM-barrel fold metal-dependent hydrolase</fullName>
    </submittedName>
</protein>
<dbReference type="AlphaFoldDB" id="A0A7W8N502"/>
<comment type="caution">
    <text evidence="3">The sequence shown here is derived from an EMBL/GenBank/DDBJ whole genome shotgun (WGS) entry which is preliminary data.</text>
</comment>
<gene>
    <name evidence="3" type="ORF">HDF10_003034</name>
</gene>
<dbReference type="GO" id="GO:0019748">
    <property type="term" value="P:secondary metabolic process"/>
    <property type="evidence" value="ECO:0007669"/>
    <property type="project" value="TreeGrafter"/>
</dbReference>
<proteinExistence type="predicted"/>
<dbReference type="InterPro" id="IPR006680">
    <property type="entry name" value="Amidohydro-rel"/>
</dbReference>
<keyword evidence="3" id="KW-0378">Hydrolase</keyword>
<dbReference type="GO" id="GO:0016831">
    <property type="term" value="F:carboxy-lyase activity"/>
    <property type="evidence" value="ECO:0007669"/>
    <property type="project" value="InterPro"/>
</dbReference>
<dbReference type="PANTHER" id="PTHR21240:SF28">
    <property type="entry name" value="ISO-OROTATE DECARBOXYLASE (EUROFUNG)"/>
    <property type="match status" value="1"/>
</dbReference>
<dbReference type="GO" id="GO:0005737">
    <property type="term" value="C:cytoplasm"/>
    <property type="evidence" value="ECO:0007669"/>
    <property type="project" value="TreeGrafter"/>
</dbReference>
<dbReference type="Gene3D" id="3.20.20.140">
    <property type="entry name" value="Metal-dependent hydrolases"/>
    <property type="match status" value="1"/>
</dbReference>
<sequence length="356" mass="41125">MSQQENEDKFIAMVTAKADVTLPLSGFHPKSMLTTPIHEITHPRYPVIDYHNHLDAQDPEHVLRIMDACGIEHIVNITMKVGDEALRVIDRYHQADPARFSTIGWMDWTGVERDDFIALSLERLERLVERGAIGFKFWKDLGLTIRDASGKLLQVDDERLAPIFERCGELGIPVMVHIGDPEAFFLPIDANNERFEELSAHPDWSFYGATFSKHQLLEQRDRVFKRHPKTTFVAAHVAENGEDLQRVTAMLDANPNVLVDISARASELGRQPFSARRFFLRFADRILFGADLVPDVEMYRLYYRFLETEDEYFEYPTHASRQGRWNICGMNLPDDVLRKVYRENALRLLPSHCGRI</sequence>
<dbReference type="InterPro" id="IPR032466">
    <property type="entry name" value="Metal_Hydrolase"/>
</dbReference>
<evidence type="ECO:0000259" key="2">
    <source>
        <dbReference type="Pfam" id="PF04909"/>
    </source>
</evidence>
<accession>A0A7W8N502</accession>
<evidence type="ECO:0000313" key="3">
    <source>
        <dbReference type="EMBL" id="MBB5345048.1"/>
    </source>
</evidence>
<dbReference type="Pfam" id="PF04909">
    <property type="entry name" value="Amidohydro_2"/>
    <property type="match status" value="1"/>
</dbReference>
<dbReference type="PANTHER" id="PTHR21240">
    <property type="entry name" value="2-AMINO-3-CARBOXYLMUCONATE-6-SEMIALDEHYDE DECARBOXYLASE"/>
    <property type="match status" value="1"/>
</dbReference>
<reference evidence="3 4" key="1">
    <citation type="submission" date="2020-08" db="EMBL/GenBank/DDBJ databases">
        <title>Genomic Encyclopedia of Type Strains, Phase IV (KMG-V): Genome sequencing to study the core and pangenomes of soil and plant-associated prokaryotes.</title>
        <authorList>
            <person name="Whitman W."/>
        </authorList>
    </citation>
    <scope>NUCLEOTIDE SEQUENCE [LARGE SCALE GENOMIC DNA]</scope>
    <source>
        <strain evidence="3 4">M8US30</strain>
    </source>
</reference>
<evidence type="ECO:0000256" key="1">
    <source>
        <dbReference type="ARBA" id="ARBA00023239"/>
    </source>
</evidence>
<evidence type="ECO:0000313" key="4">
    <source>
        <dbReference type="Proteomes" id="UP000569092"/>
    </source>
</evidence>